<feature type="transmembrane region" description="Helical" evidence="14">
    <location>
        <begin position="165"/>
        <end position="184"/>
    </location>
</feature>
<dbReference type="PROSITE" id="PS00217">
    <property type="entry name" value="SUGAR_TRANSPORT_2"/>
    <property type="match status" value="1"/>
</dbReference>
<feature type="transmembrane region" description="Helical" evidence="14">
    <location>
        <begin position="21"/>
        <end position="38"/>
    </location>
</feature>
<dbReference type="PANTHER" id="PTHR23503">
    <property type="entry name" value="SOLUTE CARRIER FAMILY 2"/>
    <property type="match status" value="1"/>
</dbReference>
<dbReference type="Gene3D" id="1.20.1250.20">
    <property type="entry name" value="MFS general substrate transporter like domains"/>
    <property type="match status" value="2"/>
</dbReference>
<evidence type="ECO:0000256" key="11">
    <source>
        <dbReference type="ARBA" id="ARBA00023136"/>
    </source>
</evidence>
<dbReference type="GO" id="GO:0042383">
    <property type="term" value="C:sarcolemma"/>
    <property type="evidence" value="ECO:0007669"/>
    <property type="project" value="UniProtKB-SubCell"/>
</dbReference>
<evidence type="ECO:0000313" key="16">
    <source>
        <dbReference type="Ensembl" id="ENSSGRP00000085685.1"/>
    </source>
</evidence>
<evidence type="ECO:0000256" key="1">
    <source>
        <dbReference type="ARBA" id="ARBA00000590"/>
    </source>
</evidence>
<keyword evidence="8" id="KW-0762">Sugar transport</keyword>
<name>A0A672R9H5_SINGR</name>
<feature type="domain" description="Major facilitator superfamily (MFS) profile" evidence="15">
    <location>
        <begin position="25"/>
        <end position="460"/>
    </location>
</feature>
<gene>
    <name evidence="16" type="primary">LOC107588743</name>
</gene>
<dbReference type="GO" id="GO:0055056">
    <property type="term" value="F:D-glucose transmembrane transporter activity"/>
    <property type="evidence" value="ECO:0007669"/>
    <property type="project" value="TreeGrafter"/>
</dbReference>
<dbReference type="Ensembl" id="ENSSGRT00000091227.1">
    <property type="protein sequence ID" value="ENSSGRP00000085685.1"/>
    <property type="gene ID" value="ENSSGRG00000043143.1"/>
</dbReference>
<dbReference type="PRINTS" id="PR00171">
    <property type="entry name" value="SUGRTRNSPORT"/>
</dbReference>
<keyword evidence="17" id="KW-1185">Reference proteome</keyword>
<evidence type="ECO:0000256" key="12">
    <source>
        <dbReference type="ARBA" id="ARBA00029961"/>
    </source>
</evidence>
<comment type="similarity">
    <text evidence="4">Belongs to the major facilitator superfamily. Sugar transporter (TC 2.A.1.1) family. Glucose transporter subfamily.</text>
</comment>
<proteinExistence type="inferred from homology"/>
<feature type="transmembrane region" description="Helical" evidence="14">
    <location>
        <begin position="131"/>
        <end position="153"/>
    </location>
</feature>
<evidence type="ECO:0000256" key="6">
    <source>
        <dbReference type="ARBA" id="ARBA00022448"/>
    </source>
</evidence>
<keyword evidence="7" id="KW-1003">Cell membrane</keyword>
<dbReference type="PANTHER" id="PTHR23503:SF25">
    <property type="entry name" value="MAJOR FACILITATOR SUPERFAMILY (MFS) PROFILE DOMAIN-CONTAINING PROTEIN"/>
    <property type="match status" value="1"/>
</dbReference>
<feature type="transmembrane region" description="Helical" evidence="14">
    <location>
        <begin position="73"/>
        <end position="94"/>
    </location>
</feature>
<evidence type="ECO:0000256" key="10">
    <source>
        <dbReference type="ARBA" id="ARBA00022989"/>
    </source>
</evidence>
<comment type="catalytic activity">
    <reaction evidence="1">
        <text>D-fructose(out) = D-fructose(in)</text>
        <dbReference type="Rhea" id="RHEA:60372"/>
        <dbReference type="ChEBI" id="CHEBI:37721"/>
    </reaction>
</comment>
<feature type="transmembrane region" description="Helical" evidence="14">
    <location>
        <begin position="106"/>
        <end position="125"/>
    </location>
</feature>
<keyword evidence="11 14" id="KW-0472">Membrane</keyword>
<evidence type="ECO:0000256" key="2">
    <source>
        <dbReference type="ARBA" id="ARBA00004135"/>
    </source>
</evidence>
<dbReference type="SUPFAM" id="SSF103473">
    <property type="entry name" value="MFS general substrate transporter"/>
    <property type="match status" value="1"/>
</dbReference>
<dbReference type="InterPro" id="IPR045263">
    <property type="entry name" value="GLUT"/>
</dbReference>
<evidence type="ECO:0000256" key="3">
    <source>
        <dbReference type="ARBA" id="ARBA00004651"/>
    </source>
</evidence>
<reference evidence="16" key="2">
    <citation type="submission" date="2025-09" db="UniProtKB">
        <authorList>
            <consortium name="Ensembl"/>
        </authorList>
    </citation>
    <scope>IDENTIFICATION</scope>
</reference>
<dbReference type="GO" id="GO:0046323">
    <property type="term" value="P:D-glucose import"/>
    <property type="evidence" value="ECO:0007669"/>
    <property type="project" value="TreeGrafter"/>
</dbReference>
<dbReference type="GO" id="GO:0005353">
    <property type="term" value="F:fructose transmembrane transporter activity"/>
    <property type="evidence" value="ECO:0007669"/>
    <property type="project" value="UniProtKB-ARBA"/>
</dbReference>
<evidence type="ECO:0000256" key="14">
    <source>
        <dbReference type="SAM" id="Phobius"/>
    </source>
</evidence>
<evidence type="ECO:0000259" key="15">
    <source>
        <dbReference type="PROSITE" id="PS50850"/>
    </source>
</evidence>
<evidence type="ECO:0000256" key="5">
    <source>
        <dbReference type="ARBA" id="ARBA00015973"/>
    </source>
</evidence>
<keyword evidence="10 14" id="KW-1133">Transmembrane helix</keyword>
<evidence type="ECO:0000256" key="8">
    <source>
        <dbReference type="ARBA" id="ARBA00022597"/>
    </source>
</evidence>
<keyword evidence="9 14" id="KW-0812">Transmembrane</keyword>
<dbReference type="GO" id="GO:0070837">
    <property type="term" value="P:dehydroascorbic acid transport"/>
    <property type="evidence" value="ECO:0007669"/>
    <property type="project" value="TreeGrafter"/>
</dbReference>
<evidence type="ECO:0000256" key="9">
    <source>
        <dbReference type="ARBA" id="ARBA00022692"/>
    </source>
</evidence>
<dbReference type="InterPro" id="IPR005828">
    <property type="entry name" value="MFS_sugar_transport-like"/>
</dbReference>
<dbReference type="PROSITE" id="PS50850">
    <property type="entry name" value="MFS"/>
    <property type="match status" value="1"/>
</dbReference>
<dbReference type="Pfam" id="PF00083">
    <property type="entry name" value="Sugar_tr"/>
    <property type="match status" value="2"/>
</dbReference>
<dbReference type="FunFam" id="1.20.1250.20:FF:001511">
    <property type="entry name" value="Solute carrier family 2, facilitated glucose transporter member 5"/>
    <property type="match status" value="1"/>
</dbReference>
<reference evidence="16" key="1">
    <citation type="submission" date="2025-08" db="UniProtKB">
        <authorList>
            <consortium name="Ensembl"/>
        </authorList>
    </citation>
    <scope>IDENTIFICATION</scope>
</reference>
<feature type="transmembrane region" description="Helical" evidence="14">
    <location>
        <begin position="321"/>
        <end position="345"/>
    </location>
</feature>
<accession>A0A672R9H5</accession>
<feature type="transmembrane region" description="Helical" evidence="14">
    <location>
        <begin position="387"/>
        <end position="407"/>
    </location>
</feature>
<dbReference type="Proteomes" id="UP000472262">
    <property type="component" value="Unassembled WGS sequence"/>
</dbReference>
<evidence type="ECO:0000313" key="17">
    <source>
        <dbReference type="Proteomes" id="UP000472262"/>
    </source>
</evidence>
<feature type="transmembrane region" description="Helical" evidence="14">
    <location>
        <begin position="357"/>
        <end position="380"/>
    </location>
</feature>
<dbReference type="AlphaFoldDB" id="A0A672R9H5"/>
<dbReference type="InterPro" id="IPR036259">
    <property type="entry name" value="MFS_trans_sf"/>
</dbReference>
<evidence type="ECO:0000256" key="13">
    <source>
        <dbReference type="ARBA" id="ARBA00031099"/>
    </source>
</evidence>
<dbReference type="InterPro" id="IPR005829">
    <property type="entry name" value="Sugar_transporter_CS"/>
</dbReference>
<feature type="transmembrane region" description="Helical" evidence="14">
    <location>
        <begin position="196"/>
        <end position="217"/>
    </location>
</feature>
<sequence>MAEEVLILSPGKITSHLTSSLLAVAFLTSFGSSMLYGYNLAVVNSPAGYIKDFYNRTVVSRNGTGLNEEALTLMYSLTVSVFAIGGLIGSLMVGTLVTKFGRKGTVVNSSVLVFLAGSLMGFSRICASPEMLIIGRFITGIHSGISLSVVPMYLGEIAPKNLRGFLGLMPSIFICAGVFLAQILGLHELLGMEEHWPLFLSLVVVPTFIQLMLLPWFPESPRYLLIEKHNVHATITALKWYRAKCNIQAEIEEMQEEQRSLSSVETVSVWQLILDHTVRWQVLSVVVINIGMQLSGIDAVRSTSWLTYRADYTTHVPFMKYVSVGCVVGIIAGFCIGPAGVPFLITAELFKQSHRPAAYTVGGSLNWMSNFTIGFIFPFLQMSAGSYCYLVFCAICVSVAIYVYFVIPETKNKTFVEISQMFATKEAVEESQALTHPDQLKLKKMNGYGSLEFDSSSSCP</sequence>
<evidence type="ECO:0000256" key="4">
    <source>
        <dbReference type="ARBA" id="ARBA00007004"/>
    </source>
</evidence>
<organism evidence="16 17">
    <name type="scientific">Sinocyclocheilus grahami</name>
    <name type="common">Dianchi golden-line fish</name>
    <name type="synonym">Barbus grahami</name>
    <dbReference type="NCBI Taxonomy" id="75366"/>
    <lineage>
        <taxon>Eukaryota</taxon>
        <taxon>Metazoa</taxon>
        <taxon>Chordata</taxon>
        <taxon>Craniata</taxon>
        <taxon>Vertebrata</taxon>
        <taxon>Euteleostomi</taxon>
        <taxon>Actinopterygii</taxon>
        <taxon>Neopterygii</taxon>
        <taxon>Teleostei</taxon>
        <taxon>Ostariophysi</taxon>
        <taxon>Cypriniformes</taxon>
        <taxon>Cyprinidae</taxon>
        <taxon>Cyprininae</taxon>
        <taxon>Sinocyclocheilus</taxon>
    </lineage>
</organism>
<protein>
    <recommendedName>
        <fullName evidence="5">Solute carrier family 2, facilitated glucose transporter member 5</fullName>
    </recommendedName>
    <alternativeName>
        <fullName evidence="13">Fructose transporter</fullName>
    </alternativeName>
    <alternativeName>
        <fullName evidence="12">Glucose transporter type 5, small intestine</fullName>
    </alternativeName>
</protein>
<keyword evidence="6" id="KW-0813">Transport</keyword>
<comment type="subcellular location">
    <subcellularLocation>
        <location evidence="2">Cell membrane</location>
        <location evidence="2">Sarcolemma</location>
    </subcellularLocation>
    <subcellularLocation>
        <location evidence="3">Cell membrane</location>
        <topology evidence="3">Multi-pass membrane protein</topology>
    </subcellularLocation>
</comment>
<dbReference type="InterPro" id="IPR003663">
    <property type="entry name" value="Sugar/inositol_transpt"/>
</dbReference>
<dbReference type="InterPro" id="IPR020846">
    <property type="entry name" value="MFS_dom"/>
</dbReference>
<evidence type="ECO:0000256" key="7">
    <source>
        <dbReference type="ARBA" id="ARBA00022475"/>
    </source>
</evidence>
<dbReference type="GO" id="GO:1990539">
    <property type="term" value="P:fructose import across plasma membrane"/>
    <property type="evidence" value="ECO:0007669"/>
    <property type="project" value="UniProtKB-ARBA"/>
</dbReference>